<proteinExistence type="predicted"/>
<organism evidence="1">
    <name type="scientific">human gut metagenome</name>
    <dbReference type="NCBI Taxonomy" id="408170"/>
    <lineage>
        <taxon>unclassified sequences</taxon>
        <taxon>metagenomes</taxon>
        <taxon>organismal metagenomes</taxon>
    </lineage>
</organism>
<gene>
    <name evidence="1" type="ORF">Q604_UNBC18634G0003</name>
</gene>
<reference evidence="1" key="1">
    <citation type="submission" date="2013-12" db="EMBL/GenBank/DDBJ databases">
        <title>A Varibaculum cambriense genome reconstructed from a premature infant gut community with otherwise low bacterial novelty that shifts toward anaerobic metabolism during the third week of life.</title>
        <authorList>
            <person name="Brown C.T."/>
            <person name="Sharon I."/>
            <person name="Thomas B.C."/>
            <person name="Castelle C.J."/>
            <person name="Morowitz M.J."/>
            <person name="Banfield J.F."/>
        </authorList>
    </citation>
    <scope>NUCLEOTIDE SEQUENCE</scope>
</reference>
<dbReference type="AlphaFoldDB" id="W1WJN1"/>
<accession>W1WJN1</accession>
<sequence length="123" mass="13815">MKKNFVSIILSLAISISFSISAYAEPKYSNESVELQTVNIKAEIPDGFPYTVYVLYQKENDKNISGYIMLNNENNFTTSDQIPANAKIKDIKVVGSKDDDVKNYSTIYSGDLDNLKVSVMRID</sequence>
<evidence type="ECO:0000313" key="1">
    <source>
        <dbReference type="EMBL" id="ETJ18417.1"/>
    </source>
</evidence>
<feature type="non-terminal residue" evidence="1">
    <location>
        <position position="123"/>
    </location>
</feature>
<comment type="caution">
    <text evidence="1">The sequence shown here is derived from an EMBL/GenBank/DDBJ whole genome shotgun (WGS) entry which is preliminary data.</text>
</comment>
<dbReference type="EMBL" id="AZMM01018634">
    <property type="protein sequence ID" value="ETJ18417.1"/>
    <property type="molecule type" value="Genomic_DNA"/>
</dbReference>
<name>W1WJN1_9ZZZZ</name>
<protein>
    <submittedName>
        <fullName evidence="1">Uncharacterized protein</fullName>
    </submittedName>
</protein>